<dbReference type="EMBL" id="JBBWWR010000012">
    <property type="protein sequence ID" value="KAK8958099.1"/>
    <property type="molecule type" value="Genomic_DNA"/>
</dbReference>
<feature type="chain" id="PRO_5045477588" description="Rapid alkalinization factor" evidence="5">
    <location>
        <begin position="26"/>
        <end position="83"/>
    </location>
</feature>
<dbReference type="Pfam" id="PF05498">
    <property type="entry name" value="RALF"/>
    <property type="match status" value="1"/>
</dbReference>
<evidence type="ECO:0000313" key="6">
    <source>
        <dbReference type="EMBL" id="KAK8958099.1"/>
    </source>
</evidence>
<keyword evidence="2" id="KW-0372">Hormone</keyword>
<evidence type="ECO:0000256" key="2">
    <source>
        <dbReference type="ARBA" id="ARBA00022702"/>
    </source>
</evidence>
<dbReference type="PANTHER" id="PTHR33136:SF6">
    <property type="entry name" value="PROTEIN RALF-LIKE 34"/>
    <property type="match status" value="1"/>
</dbReference>
<evidence type="ECO:0000256" key="1">
    <source>
        <dbReference type="ARBA" id="ARBA00009178"/>
    </source>
</evidence>
<keyword evidence="3 5" id="KW-0732">Signal</keyword>
<evidence type="ECO:0000256" key="4">
    <source>
        <dbReference type="ARBA" id="ARBA00023157"/>
    </source>
</evidence>
<dbReference type="InterPro" id="IPR008801">
    <property type="entry name" value="RALF"/>
</dbReference>
<feature type="signal peptide" evidence="5">
    <location>
        <begin position="1"/>
        <end position="25"/>
    </location>
</feature>
<comment type="caution">
    <text evidence="6">The sequence shown here is derived from an EMBL/GenBank/DDBJ whole genome shotgun (WGS) entry which is preliminary data.</text>
</comment>
<evidence type="ECO:0000256" key="3">
    <source>
        <dbReference type="ARBA" id="ARBA00022729"/>
    </source>
</evidence>
<accession>A0ABR2M3F7</accession>
<keyword evidence="7" id="KW-1185">Reference proteome</keyword>
<dbReference type="Proteomes" id="UP001412067">
    <property type="component" value="Unassembled WGS sequence"/>
</dbReference>
<organism evidence="6 7">
    <name type="scientific">Platanthera guangdongensis</name>
    <dbReference type="NCBI Taxonomy" id="2320717"/>
    <lineage>
        <taxon>Eukaryota</taxon>
        <taxon>Viridiplantae</taxon>
        <taxon>Streptophyta</taxon>
        <taxon>Embryophyta</taxon>
        <taxon>Tracheophyta</taxon>
        <taxon>Spermatophyta</taxon>
        <taxon>Magnoliopsida</taxon>
        <taxon>Liliopsida</taxon>
        <taxon>Asparagales</taxon>
        <taxon>Orchidaceae</taxon>
        <taxon>Orchidoideae</taxon>
        <taxon>Orchideae</taxon>
        <taxon>Orchidinae</taxon>
        <taxon>Platanthera</taxon>
    </lineage>
</organism>
<protein>
    <recommendedName>
        <fullName evidence="8">Rapid alkalinization factor</fullName>
    </recommendedName>
</protein>
<keyword evidence="4" id="KW-1015">Disulfide bond</keyword>
<evidence type="ECO:0008006" key="8">
    <source>
        <dbReference type="Google" id="ProtNLM"/>
    </source>
</evidence>
<sequence>MARFLRVSVTPLVVLLVTSILLTEMSRPAADDGYINYNPIKGDTVPCNKQMPGEEQNCRPHPAATPYNRGCSKIDLCRGGHGN</sequence>
<evidence type="ECO:0000313" key="7">
    <source>
        <dbReference type="Proteomes" id="UP001412067"/>
    </source>
</evidence>
<comment type="similarity">
    <text evidence="1">Belongs to the plant rapid alkalinization factor (RALF) family.</text>
</comment>
<reference evidence="6 7" key="1">
    <citation type="journal article" date="2022" name="Nat. Plants">
        <title>Genomes of leafy and leafless Platanthera orchids illuminate the evolution of mycoheterotrophy.</title>
        <authorList>
            <person name="Li M.H."/>
            <person name="Liu K.W."/>
            <person name="Li Z."/>
            <person name="Lu H.C."/>
            <person name="Ye Q.L."/>
            <person name="Zhang D."/>
            <person name="Wang J.Y."/>
            <person name="Li Y.F."/>
            <person name="Zhong Z.M."/>
            <person name="Liu X."/>
            <person name="Yu X."/>
            <person name="Liu D.K."/>
            <person name="Tu X.D."/>
            <person name="Liu B."/>
            <person name="Hao Y."/>
            <person name="Liao X.Y."/>
            <person name="Jiang Y.T."/>
            <person name="Sun W.H."/>
            <person name="Chen J."/>
            <person name="Chen Y.Q."/>
            <person name="Ai Y."/>
            <person name="Zhai J.W."/>
            <person name="Wu S.S."/>
            <person name="Zhou Z."/>
            <person name="Hsiao Y.Y."/>
            <person name="Wu W.L."/>
            <person name="Chen Y.Y."/>
            <person name="Lin Y.F."/>
            <person name="Hsu J.L."/>
            <person name="Li C.Y."/>
            <person name="Wang Z.W."/>
            <person name="Zhao X."/>
            <person name="Zhong W.Y."/>
            <person name="Ma X.K."/>
            <person name="Ma L."/>
            <person name="Huang J."/>
            <person name="Chen G.Z."/>
            <person name="Huang M.Z."/>
            <person name="Huang L."/>
            <person name="Peng D.H."/>
            <person name="Luo Y.B."/>
            <person name="Zou S.Q."/>
            <person name="Chen S.P."/>
            <person name="Lan S."/>
            <person name="Tsai W.C."/>
            <person name="Van de Peer Y."/>
            <person name="Liu Z.J."/>
        </authorList>
    </citation>
    <scope>NUCLEOTIDE SEQUENCE [LARGE SCALE GENOMIC DNA]</scope>
    <source>
        <strain evidence="6">Lor288</strain>
    </source>
</reference>
<name>A0ABR2M3F7_9ASPA</name>
<evidence type="ECO:0000256" key="5">
    <source>
        <dbReference type="SAM" id="SignalP"/>
    </source>
</evidence>
<proteinExistence type="inferred from homology"/>
<dbReference type="PANTHER" id="PTHR33136">
    <property type="entry name" value="RAPID ALKALINIZATION FACTOR-LIKE"/>
    <property type="match status" value="1"/>
</dbReference>
<gene>
    <name evidence="6" type="ORF">KSP40_PGU015005</name>
</gene>